<name>A0A557QWQ1_9RHOO</name>
<reference evidence="1 2" key="1">
    <citation type="submission" date="2019-07" db="EMBL/GenBank/DDBJ databases">
        <title>The pathways for chlorine oxyanion respiration interact through the shared metabolite chlorate.</title>
        <authorList>
            <person name="Barnum T.P."/>
            <person name="Cheng Y."/>
            <person name="Hill K.A."/>
            <person name="Lucas L.N."/>
            <person name="Carlson H.K."/>
            <person name="Coates J.D."/>
        </authorList>
    </citation>
    <scope>NUCLEOTIDE SEQUENCE [LARGE SCALE GENOMIC DNA]</scope>
    <source>
        <strain evidence="1 2">SFB-3</strain>
    </source>
</reference>
<proteinExistence type="predicted"/>
<evidence type="ECO:0008006" key="3">
    <source>
        <dbReference type="Google" id="ProtNLM"/>
    </source>
</evidence>
<dbReference type="OrthoDB" id="9180270at2"/>
<sequence length="112" mass="11928">MATSIPDTRKQQIDDVLLKLPGVKAKKIGGLDAYLVSDKMFACISGNGVGIRVSAAMAIELQFSRGDVVPFQPGGMPSSKEWVQIDHADAADYALDVEVFQASLAFVKGTRG</sequence>
<dbReference type="AlphaFoldDB" id="A0A557QWQ1"/>
<dbReference type="Proteomes" id="UP000319502">
    <property type="component" value="Unassembled WGS sequence"/>
</dbReference>
<dbReference type="EMBL" id="VMNK01000007">
    <property type="protein sequence ID" value="TVO57348.1"/>
    <property type="molecule type" value="Genomic_DNA"/>
</dbReference>
<accession>A0A557QWQ1</accession>
<gene>
    <name evidence="1" type="ORF">FHP91_10315</name>
</gene>
<dbReference type="SUPFAM" id="SSF159894">
    <property type="entry name" value="YgaC/TfoX-N like"/>
    <property type="match status" value="1"/>
</dbReference>
<evidence type="ECO:0000313" key="2">
    <source>
        <dbReference type="Proteomes" id="UP000319502"/>
    </source>
</evidence>
<comment type="caution">
    <text evidence="1">The sequence shown here is derived from an EMBL/GenBank/DDBJ whole genome shotgun (WGS) entry which is preliminary data.</text>
</comment>
<organism evidence="1 2">
    <name type="scientific">Denitromonas halophila</name>
    <dbReference type="NCBI Taxonomy" id="1629404"/>
    <lineage>
        <taxon>Bacteria</taxon>
        <taxon>Pseudomonadati</taxon>
        <taxon>Pseudomonadota</taxon>
        <taxon>Betaproteobacteria</taxon>
        <taxon>Rhodocyclales</taxon>
        <taxon>Zoogloeaceae</taxon>
        <taxon>Denitromonas</taxon>
    </lineage>
</organism>
<protein>
    <recommendedName>
        <fullName evidence="3">TfoX/Sxy family protein</fullName>
    </recommendedName>
</protein>
<keyword evidence="2" id="KW-1185">Reference proteome</keyword>
<evidence type="ECO:0000313" key="1">
    <source>
        <dbReference type="EMBL" id="TVO57348.1"/>
    </source>
</evidence>